<gene>
    <name evidence="3" type="ORF">MGYG_07203</name>
</gene>
<dbReference type="RefSeq" id="XP_003171204.1">
    <property type="nucleotide sequence ID" value="XM_003171156.1"/>
</dbReference>
<protein>
    <recommendedName>
        <fullName evidence="2">Prolyl 4-hydroxylase alpha subunit Fe(2+) 2OG dioxygenase domain-containing protein</fullName>
    </recommendedName>
</protein>
<feature type="compositionally biased region" description="Acidic residues" evidence="1">
    <location>
        <begin position="1"/>
        <end position="40"/>
    </location>
</feature>
<sequence length="976" mass="109480">MSDEEWSTVDDLEDDEDDTNEDDTDEDDTYEEDTYEEDPDKDTLETEDIKKRIHQALQTIDSNGDFAYFCGLNGILNPNLHINGLNRVVKLPLSSDDTKAIIDHCHRSPFGKGEETLVDTSVRKCWELNTTEFSITTPEWGNYMKRIVADVIKGLGVADKAGSIRADPYKLLLYEKDAFFLSHQDSTKAEGMFATLVICLPTEHEGGEIVLNHQGKRMKFKTSTTSKAGFSYAAWYSDIFHQIKPITNGHRLVLTYNLILEGSSGVPSAPSSKSTPLINALKFWQSRVESDGPDWLLYKLSHMYTDSGLSFNRMKGSDRPRMAELQAACEETGFHLYLGNVERMVDGPCDDYKNADGYYEIEYICQDTTRMKPVIDSQGKTVCSEVPVENSEYIQKSVLRGTPTDEEYSGYTGNEGTSVSHFYRNTAVVIVPESLNVYFRFRGIKGSNQNELSAWLQRLLPLINDPDGSKSREEFIQLAKLVLAHNQAYQKSRELLKSSWHTSSTFTFLFSDAILSTIAQGCYTMRDYKLFDDAIKLHAAFVSPEVYPCIAGSLIGQEYAAVKNILNDTFLKARESPKNQVSVADGLVSACLAIPDDKRPAEWNDLLTWRELKLLDLLPKLRYGGRDELDHIVRIVTLYPTIGRLQETMKLRRQVNSCGITASYLIKLGDSFTTGDLAVEGFPAFYRLALTDLMQDFNLDQGIVEKRASYTGNARTRPEYNSSGIESGDLISLYRQCQSFDISLSTLRIGILKAMRNCESINLAFSEVLLPFIRDMVSGFLSITSFESASAESSFVLGMILEYVLIYVQPRSEAASSWKRQSATQCRCGDCTQLNDFLQSGTRKVLELKMGSSRRFHIHKALNKDKTIGHETHRFGNPFTLVITKLGDPATLWKARAADALKNINSIGSPTRLEEYLGSASYKSLMALDIVVKDHPVDYYIGNPGPDTGGRKRSATLDLNPREAPSSHNVEVIDLT</sequence>
<dbReference type="VEuPathDB" id="FungiDB:MGYG_07203"/>
<dbReference type="Proteomes" id="UP000002669">
    <property type="component" value="Unassembled WGS sequence"/>
</dbReference>
<dbReference type="eggNOG" id="ENOG502QWAB">
    <property type="taxonomic scope" value="Eukaryota"/>
</dbReference>
<dbReference type="HOGENOM" id="CLU_007520_1_0_1"/>
<dbReference type="InterPro" id="IPR044862">
    <property type="entry name" value="Pro_4_hyd_alph_FE2OG_OXY"/>
</dbReference>
<dbReference type="GeneID" id="10026454"/>
<evidence type="ECO:0000256" key="1">
    <source>
        <dbReference type="SAM" id="MobiDB-lite"/>
    </source>
</evidence>
<evidence type="ECO:0000259" key="2">
    <source>
        <dbReference type="Pfam" id="PF13640"/>
    </source>
</evidence>
<evidence type="ECO:0000313" key="3">
    <source>
        <dbReference type="EMBL" id="EFR04196.1"/>
    </source>
</evidence>
<dbReference type="PANTHER" id="PTHR33099">
    <property type="entry name" value="FE2OG DIOXYGENASE DOMAIN-CONTAINING PROTEIN"/>
    <property type="match status" value="1"/>
</dbReference>
<accession>E4V2D1</accession>
<reference evidence="4" key="1">
    <citation type="journal article" date="2012" name="MBio">
        <title>Comparative genome analysis of Trichophyton rubrum and related dermatophytes reveals candidate genes involved in infection.</title>
        <authorList>
            <person name="Martinez D.A."/>
            <person name="Oliver B.G."/>
            <person name="Graeser Y."/>
            <person name="Goldberg J.M."/>
            <person name="Li W."/>
            <person name="Martinez-Rossi N.M."/>
            <person name="Monod M."/>
            <person name="Shelest E."/>
            <person name="Barton R.C."/>
            <person name="Birch E."/>
            <person name="Brakhage A.A."/>
            <person name="Chen Z."/>
            <person name="Gurr S.J."/>
            <person name="Heiman D."/>
            <person name="Heitman J."/>
            <person name="Kosti I."/>
            <person name="Rossi A."/>
            <person name="Saif S."/>
            <person name="Samalova M."/>
            <person name="Saunders C.W."/>
            <person name="Shea T."/>
            <person name="Summerbell R.C."/>
            <person name="Xu J."/>
            <person name="Young S."/>
            <person name="Zeng Q."/>
            <person name="Birren B.W."/>
            <person name="Cuomo C.A."/>
            <person name="White T.C."/>
        </authorList>
    </citation>
    <scope>NUCLEOTIDE SEQUENCE [LARGE SCALE GENOMIC DNA]</scope>
    <source>
        <strain evidence="4">ATCC MYA-4604 / CBS 118893</strain>
    </source>
</reference>
<dbReference type="OrthoDB" id="27483at2759"/>
<dbReference type="PANTHER" id="PTHR33099:SF7">
    <property type="entry name" value="MYND-TYPE DOMAIN-CONTAINING PROTEIN"/>
    <property type="match status" value="1"/>
</dbReference>
<proteinExistence type="predicted"/>
<dbReference type="InParanoid" id="E4V2D1"/>
<dbReference type="EMBL" id="DS989827">
    <property type="protein sequence ID" value="EFR04196.1"/>
    <property type="molecule type" value="Genomic_DNA"/>
</dbReference>
<dbReference type="Pfam" id="PF13640">
    <property type="entry name" value="2OG-FeII_Oxy_3"/>
    <property type="match status" value="1"/>
</dbReference>
<keyword evidence="4" id="KW-1185">Reference proteome</keyword>
<dbReference type="AlphaFoldDB" id="E4V2D1"/>
<dbReference type="Gene3D" id="2.60.120.620">
    <property type="entry name" value="q2cbj1_9rhob like domain"/>
    <property type="match status" value="1"/>
</dbReference>
<evidence type="ECO:0000313" key="4">
    <source>
        <dbReference type="Proteomes" id="UP000002669"/>
    </source>
</evidence>
<organism evidence="4">
    <name type="scientific">Arthroderma gypseum (strain ATCC MYA-4604 / CBS 118893)</name>
    <name type="common">Microsporum gypseum</name>
    <dbReference type="NCBI Taxonomy" id="535722"/>
    <lineage>
        <taxon>Eukaryota</taxon>
        <taxon>Fungi</taxon>
        <taxon>Dikarya</taxon>
        <taxon>Ascomycota</taxon>
        <taxon>Pezizomycotina</taxon>
        <taxon>Eurotiomycetes</taxon>
        <taxon>Eurotiomycetidae</taxon>
        <taxon>Onygenales</taxon>
        <taxon>Arthrodermataceae</taxon>
        <taxon>Nannizzia</taxon>
    </lineage>
</organism>
<dbReference type="OMA" id="IVLNHQG"/>
<feature type="region of interest" description="Disordered" evidence="1">
    <location>
        <begin position="1"/>
        <end position="43"/>
    </location>
</feature>
<feature type="domain" description="Prolyl 4-hydroxylase alpha subunit Fe(2+) 2OG dioxygenase" evidence="2">
    <location>
        <begin position="170"/>
        <end position="257"/>
    </location>
</feature>
<name>E4V2D1_ARTGP</name>